<sequence length="176" mass="19651">MTSYIFAFVLLLSYDYATGQCNFPCKAQERLYDVLADNGDANGFQVKFDASTYTLSMNGTEYKIDCVHRSGPFYVLRRTIAGVVSYMCLKNARFIISADFLVLFQTEWKPFPRNPTLCDVCTGKDFNAPELLNDVNTTELGCNLPFVCPITDPTVDRRCSACEPSEASDDGLCCDC</sequence>
<keyword evidence="1" id="KW-0732">Signal</keyword>
<dbReference type="EMBL" id="UYJE01000011">
    <property type="protein sequence ID" value="VDH89165.1"/>
    <property type="molecule type" value="Genomic_DNA"/>
</dbReference>
<organism evidence="2 3">
    <name type="scientific">Mytilus galloprovincialis</name>
    <name type="common">Mediterranean mussel</name>
    <dbReference type="NCBI Taxonomy" id="29158"/>
    <lineage>
        <taxon>Eukaryota</taxon>
        <taxon>Metazoa</taxon>
        <taxon>Spiralia</taxon>
        <taxon>Lophotrochozoa</taxon>
        <taxon>Mollusca</taxon>
        <taxon>Bivalvia</taxon>
        <taxon>Autobranchia</taxon>
        <taxon>Pteriomorphia</taxon>
        <taxon>Mytilida</taxon>
        <taxon>Mytiloidea</taxon>
        <taxon>Mytilidae</taxon>
        <taxon>Mytilinae</taxon>
        <taxon>Mytilus</taxon>
    </lineage>
</organism>
<dbReference type="AlphaFoldDB" id="A0A8B6BFE8"/>
<protein>
    <submittedName>
        <fullName evidence="2">Uncharacterized protein</fullName>
    </submittedName>
</protein>
<evidence type="ECO:0000313" key="2">
    <source>
        <dbReference type="EMBL" id="VDH89165.1"/>
    </source>
</evidence>
<feature type="chain" id="PRO_5032952357" evidence="1">
    <location>
        <begin position="20"/>
        <end position="176"/>
    </location>
</feature>
<evidence type="ECO:0000256" key="1">
    <source>
        <dbReference type="SAM" id="SignalP"/>
    </source>
</evidence>
<dbReference type="OrthoDB" id="10423349at2759"/>
<keyword evidence="3" id="KW-1185">Reference proteome</keyword>
<proteinExistence type="predicted"/>
<dbReference type="Proteomes" id="UP000596742">
    <property type="component" value="Unassembled WGS sequence"/>
</dbReference>
<comment type="caution">
    <text evidence="2">The sequence shown here is derived from an EMBL/GenBank/DDBJ whole genome shotgun (WGS) entry which is preliminary data.</text>
</comment>
<name>A0A8B6BFE8_MYTGA</name>
<accession>A0A8B6BFE8</accession>
<evidence type="ECO:0000313" key="3">
    <source>
        <dbReference type="Proteomes" id="UP000596742"/>
    </source>
</evidence>
<reference evidence="2" key="1">
    <citation type="submission" date="2018-11" db="EMBL/GenBank/DDBJ databases">
        <authorList>
            <person name="Alioto T."/>
            <person name="Alioto T."/>
        </authorList>
    </citation>
    <scope>NUCLEOTIDE SEQUENCE</scope>
</reference>
<gene>
    <name evidence="2" type="ORF">MGAL_10B079522</name>
</gene>
<feature type="signal peptide" evidence="1">
    <location>
        <begin position="1"/>
        <end position="19"/>
    </location>
</feature>